<protein>
    <recommendedName>
        <fullName evidence="3">Carbohydrate kinase PfkB domain-containing protein</fullName>
    </recommendedName>
</protein>
<dbReference type="InterPro" id="IPR002139">
    <property type="entry name" value="Ribo/fructo_kinase"/>
</dbReference>
<dbReference type="GO" id="GO:0016301">
    <property type="term" value="F:kinase activity"/>
    <property type="evidence" value="ECO:0007669"/>
    <property type="project" value="UniProtKB-KW"/>
</dbReference>
<dbReference type="Proteomes" id="UP000177878">
    <property type="component" value="Unassembled WGS sequence"/>
</dbReference>
<dbReference type="SUPFAM" id="SSF53613">
    <property type="entry name" value="Ribokinase-like"/>
    <property type="match status" value="1"/>
</dbReference>
<name>A0A1F5RYB2_9BACT</name>
<dbReference type="GO" id="GO:0006796">
    <property type="term" value="P:phosphate-containing compound metabolic process"/>
    <property type="evidence" value="ECO:0007669"/>
    <property type="project" value="UniProtKB-ARBA"/>
</dbReference>
<dbReference type="PRINTS" id="PR00990">
    <property type="entry name" value="RIBOKINASE"/>
</dbReference>
<feature type="domain" description="Carbohydrate kinase PfkB" evidence="3">
    <location>
        <begin position="40"/>
        <end position="322"/>
    </location>
</feature>
<organism evidence="4 5">
    <name type="scientific">Candidatus Falkowbacteria bacterium RIFCSPLOWO2_02_FULL_45_15</name>
    <dbReference type="NCBI Taxonomy" id="1797988"/>
    <lineage>
        <taxon>Bacteria</taxon>
        <taxon>Candidatus Falkowiibacteriota</taxon>
    </lineage>
</organism>
<dbReference type="STRING" id="1797988.A3I35_01225"/>
<comment type="caution">
    <text evidence="4">The sequence shown here is derived from an EMBL/GenBank/DDBJ whole genome shotgun (WGS) entry which is preliminary data.</text>
</comment>
<keyword evidence="2" id="KW-0418">Kinase</keyword>
<dbReference type="Gene3D" id="3.40.1190.20">
    <property type="match status" value="1"/>
</dbReference>
<proteinExistence type="predicted"/>
<gene>
    <name evidence="4" type="ORF">A3I35_01225</name>
</gene>
<evidence type="ECO:0000256" key="2">
    <source>
        <dbReference type="ARBA" id="ARBA00022777"/>
    </source>
</evidence>
<accession>A0A1F5RYB2</accession>
<evidence type="ECO:0000259" key="3">
    <source>
        <dbReference type="Pfam" id="PF00294"/>
    </source>
</evidence>
<evidence type="ECO:0000313" key="4">
    <source>
        <dbReference type="EMBL" id="OGF19417.1"/>
    </source>
</evidence>
<reference evidence="4 5" key="1">
    <citation type="journal article" date="2016" name="Nat. Commun.">
        <title>Thousands of microbial genomes shed light on interconnected biogeochemical processes in an aquifer system.</title>
        <authorList>
            <person name="Anantharaman K."/>
            <person name="Brown C.T."/>
            <person name="Hug L.A."/>
            <person name="Sharon I."/>
            <person name="Castelle C.J."/>
            <person name="Probst A.J."/>
            <person name="Thomas B.C."/>
            <person name="Singh A."/>
            <person name="Wilkins M.J."/>
            <person name="Karaoz U."/>
            <person name="Brodie E.L."/>
            <person name="Williams K.H."/>
            <person name="Hubbard S.S."/>
            <person name="Banfield J.F."/>
        </authorList>
    </citation>
    <scope>NUCLEOTIDE SEQUENCE [LARGE SCALE GENOMIC DNA]</scope>
</reference>
<evidence type="ECO:0000313" key="5">
    <source>
        <dbReference type="Proteomes" id="UP000177878"/>
    </source>
</evidence>
<evidence type="ECO:0000256" key="1">
    <source>
        <dbReference type="ARBA" id="ARBA00022679"/>
    </source>
</evidence>
<dbReference type="PANTHER" id="PTHR10584">
    <property type="entry name" value="SUGAR KINASE"/>
    <property type="match status" value="1"/>
</dbReference>
<dbReference type="Pfam" id="PF00294">
    <property type="entry name" value="PfkB"/>
    <property type="match status" value="1"/>
</dbReference>
<dbReference type="AlphaFoldDB" id="A0A1F5RYB2"/>
<dbReference type="InterPro" id="IPR029056">
    <property type="entry name" value="Ribokinase-like"/>
</dbReference>
<dbReference type="PANTHER" id="PTHR10584:SF166">
    <property type="entry name" value="RIBOKINASE"/>
    <property type="match status" value="1"/>
</dbReference>
<sequence>MKYDIVTIGGAVEDVTFHTAEGILIDNKQDVLRQRLLAFEYGAKIKVKSTHTTFGGGAANAAVAAARLGLKSACLCAVGDDERGKKIVANLQAEGVDTSLVQTIKGETSGFSFLLVGPGDEHVIFSSRAANAKLTVPAGLLDDLQSEWLYVTSLSGQWRATLKTIFKYDRRFKIAWNPGNIQLSEGQSFIRNNLAKVAVFDVNEDEATELVVADQKVMRRRQQNAKFLNNIHNLLTVIKSYGPGTAVITRGKQGADAYDGYKFFHANIRKEGKRVNTTGVGDAFGSSFVCGLKFFNGHIGQAMDLGMRNTAAVIAQPGAQAGLLRREEIKKLL</sequence>
<dbReference type="InterPro" id="IPR011611">
    <property type="entry name" value="PfkB_dom"/>
</dbReference>
<keyword evidence="1" id="KW-0808">Transferase</keyword>
<dbReference type="EMBL" id="MFFV01000033">
    <property type="protein sequence ID" value="OGF19417.1"/>
    <property type="molecule type" value="Genomic_DNA"/>
</dbReference>